<dbReference type="Proteomes" id="UP000823604">
    <property type="component" value="Unassembled WGS sequence"/>
</dbReference>
<evidence type="ECO:0000259" key="2">
    <source>
        <dbReference type="Pfam" id="PF13240"/>
    </source>
</evidence>
<feature type="domain" description="Zinc-ribbon" evidence="2">
    <location>
        <begin position="2"/>
        <end position="25"/>
    </location>
</feature>
<feature type="domain" description="Gingipain" evidence="1">
    <location>
        <begin position="137"/>
        <end position="451"/>
    </location>
</feature>
<comment type="caution">
    <text evidence="3">The sequence shown here is derived from an EMBL/GenBank/DDBJ whole genome shotgun (WGS) entry which is preliminary data.</text>
</comment>
<dbReference type="InterPro" id="IPR001769">
    <property type="entry name" value="Gingipain"/>
</dbReference>
<protein>
    <submittedName>
        <fullName evidence="3">Zinc-ribbon domain-containing protein</fullName>
    </submittedName>
</protein>
<dbReference type="AlphaFoldDB" id="A0A9D9IH75"/>
<accession>A0A9D9IH75</accession>
<organism evidence="3 4">
    <name type="scientific">Candidatus Merdivivens pullicola</name>
    <dbReference type="NCBI Taxonomy" id="2840872"/>
    <lineage>
        <taxon>Bacteria</taxon>
        <taxon>Pseudomonadati</taxon>
        <taxon>Bacteroidota</taxon>
        <taxon>Bacteroidia</taxon>
        <taxon>Bacteroidales</taxon>
        <taxon>Muribaculaceae</taxon>
        <taxon>Muribaculaceae incertae sedis</taxon>
        <taxon>Candidatus Merdivivens</taxon>
    </lineage>
</organism>
<gene>
    <name evidence="3" type="ORF">IAB81_03325</name>
</gene>
<evidence type="ECO:0000313" key="4">
    <source>
        <dbReference type="Proteomes" id="UP000823604"/>
    </source>
</evidence>
<dbReference type="GO" id="GO:0006508">
    <property type="term" value="P:proteolysis"/>
    <property type="evidence" value="ECO:0007669"/>
    <property type="project" value="InterPro"/>
</dbReference>
<sequence>MYCPECGHKIEDSSMRFCPECGTKLDDTVQEKGNAASKEDDGCSVYGIIFTNAALLARKLRRDPDEITELLETFIRLRKQTGVCYRLVDAGNYSFPRSGLFGRSRTISLDCSSPVEDYLEILMDVHEREEKKGGPVSEYLFIIGGADIIPMPRIRHYLAENSSDKTIDTDLLYAYPYSNSMISALEDMEAFGYDQMFHVGRLPLGEDAVIEDLAGYMQRLLECSGAIGIGQCYGQCDPNWKNVSATVASQLIGSGCMRNLDGRLSDEYYYRRLILSPMVTKENVSQVLDTDADLYYFNLHGGEGAESRGYFGATAPQYGGNMYSVILPEHMMTLKKRNAVISEACYGGKFIGLDKRRSMLLASLFTNTLSFVGSSRVAWGSVDSSSNPEESSLFAADIIAHIFIQAAIEGYDAGQSLFMARSMLLQKSGWGDPYAALTITEFNLYGDPALLLFGHKPGGEKPAFKIAGKASLAPKGSRKDNCTVERLDINGTGASVLQQVRGAVNANIMDMHSMISQYLYSNYSVEPRKLDSAFRLKYDSGKEEILFNYKFPGNIGRIETQYTVSATADGKIQKVYTTK</sequence>
<reference evidence="3" key="1">
    <citation type="submission" date="2020-10" db="EMBL/GenBank/DDBJ databases">
        <authorList>
            <person name="Gilroy R."/>
        </authorList>
    </citation>
    <scope>NUCLEOTIDE SEQUENCE</scope>
    <source>
        <strain evidence="3">B1-8020</strain>
    </source>
</reference>
<dbReference type="Pfam" id="PF13240">
    <property type="entry name" value="Zn_Ribbon_1"/>
    <property type="match status" value="1"/>
</dbReference>
<dbReference type="Pfam" id="PF01364">
    <property type="entry name" value="Peptidase_C25"/>
    <property type="match status" value="1"/>
</dbReference>
<dbReference type="EMBL" id="JADIMA010000034">
    <property type="protein sequence ID" value="MBO8472643.1"/>
    <property type="molecule type" value="Genomic_DNA"/>
</dbReference>
<evidence type="ECO:0000259" key="1">
    <source>
        <dbReference type="Pfam" id="PF01364"/>
    </source>
</evidence>
<dbReference type="GO" id="GO:0008234">
    <property type="term" value="F:cysteine-type peptidase activity"/>
    <property type="evidence" value="ECO:0007669"/>
    <property type="project" value="InterPro"/>
</dbReference>
<name>A0A9D9IH75_9BACT</name>
<reference evidence="3" key="2">
    <citation type="journal article" date="2021" name="PeerJ">
        <title>Extensive microbial diversity within the chicken gut microbiome revealed by metagenomics and culture.</title>
        <authorList>
            <person name="Gilroy R."/>
            <person name="Ravi A."/>
            <person name="Getino M."/>
            <person name="Pursley I."/>
            <person name="Horton D.L."/>
            <person name="Alikhan N.F."/>
            <person name="Baker D."/>
            <person name="Gharbi K."/>
            <person name="Hall N."/>
            <person name="Watson M."/>
            <person name="Adriaenssens E.M."/>
            <person name="Foster-Nyarko E."/>
            <person name="Jarju S."/>
            <person name="Secka A."/>
            <person name="Antonio M."/>
            <person name="Oren A."/>
            <person name="Chaudhuri R.R."/>
            <person name="La Ragione R."/>
            <person name="Hildebrand F."/>
            <person name="Pallen M.J."/>
        </authorList>
    </citation>
    <scope>NUCLEOTIDE SEQUENCE</scope>
    <source>
        <strain evidence="3">B1-8020</strain>
    </source>
</reference>
<proteinExistence type="predicted"/>
<evidence type="ECO:0000313" key="3">
    <source>
        <dbReference type="EMBL" id="MBO8472643.1"/>
    </source>
</evidence>
<dbReference type="InterPro" id="IPR026870">
    <property type="entry name" value="Zinc_ribbon_dom"/>
</dbReference>